<dbReference type="Gene3D" id="1.10.510.10">
    <property type="entry name" value="Transferase(Phosphotransferase) domain 1"/>
    <property type="match status" value="1"/>
</dbReference>
<comment type="caution">
    <text evidence="19">The sequence shown here is derived from an EMBL/GenBank/DDBJ whole genome shotgun (WGS) entry which is preliminary data.</text>
</comment>
<evidence type="ECO:0000259" key="18">
    <source>
        <dbReference type="PROSITE" id="PS50994"/>
    </source>
</evidence>
<gene>
    <name evidence="19" type="ORF">Ahy_B08g092185</name>
</gene>
<dbReference type="GO" id="GO:0016020">
    <property type="term" value="C:membrane"/>
    <property type="evidence" value="ECO:0007669"/>
    <property type="project" value="UniProtKB-SubCell"/>
</dbReference>
<dbReference type="Proteomes" id="UP000289738">
    <property type="component" value="Chromosome B08"/>
</dbReference>
<evidence type="ECO:0000256" key="16">
    <source>
        <dbReference type="SAM" id="Phobius"/>
    </source>
</evidence>
<dbReference type="GO" id="GO:0005524">
    <property type="term" value="F:ATP binding"/>
    <property type="evidence" value="ECO:0007669"/>
    <property type="project" value="UniProtKB-KW"/>
</dbReference>
<dbReference type="InterPro" id="IPR057670">
    <property type="entry name" value="SH3_retrovirus"/>
</dbReference>
<feature type="transmembrane region" description="Helical" evidence="16">
    <location>
        <begin position="794"/>
        <end position="817"/>
    </location>
</feature>
<keyword evidence="8" id="KW-0547">Nucleotide-binding</keyword>
<dbReference type="EMBL" id="SDMP01000018">
    <property type="protein sequence ID" value="RYQ96432.1"/>
    <property type="molecule type" value="Genomic_DNA"/>
</dbReference>
<dbReference type="InterPro" id="IPR011009">
    <property type="entry name" value="Kinase-like_dom_sf"/>
</dbReference>
<reference evidence="19 20" key="1">
    <citation type="submission" date="2019-01" db="EMBL/GenBank/DDBJ databases">
        <title>Sequencing of cultivated peanut Arachis hypogaea provides insights into genome evolution and oil improvement.</title>
        <authorList>
            <person name="Chen X."/>
        </authorList>
    </citation>
    <scope>NUCLEOTIDE SEQUENCE [LARGE SCALE GENOMIC DNA]</scope>
    <source>
        <strain evidence="20">cv. Fuhuasheng</strain>
        <tissue evidence="19">Leaves</tissue>
    </source>
</reference>
<evidence type="ECO:0000256" key="7">
    <source>
        <dbReference type="ARBA" id="ARBA00022737"/>
    </source>
</evidence>
<dbReference type="InterPro" id="IPR012337">
    <property type="entry name" value="RNaseH-like_sf"/>
</dbReference>
<keyword evidence="9" id="KW-0418">Kinase</keyword>
<dbReference type="Gene3D" id="3.30.200.20">
    <property type="entry name" value="Phosphorylase Kinase, domain 1"/>
    <property type="match status" value="1"/>
</dbReference>
<evidence type="ECO:0000256" key="4">
    <source>
        <dbReference type="ARBA" id="ARBA00022679"/>
    </source>
</evidence>
<feature type="domain" description="Integrase catalytic" evidence="18">
    <location>
        <begin position="1"/>
        <end position="146"/>
    </location>
</feature>
<evidence type="ECO:0000256" key="1">
    <source>
        <dbReference type="ARBA" id="ARBA00004479"/>
    </source>
</evidence>
<evidence type="ECO:0000256" key="8">
    <source>
        <dbReference type="ARBA" id="ARBA00022741"/>
    </source>
</evidence>
<keyword evidence="20" id="KW-1185">Reference proteome</keyword>
<dbReference type="SUPFAM" id="SSF56672">
    <property type="entry name" value="DNA/RNA polymerases"/>
    <property type="match status" value="1"/>
</dbReference>
<protein>
    <recommendedName>
        <fullName evidence="21">Integrase catalytic domain-containing protein</fullName>
    </recommendedName>
</protein>
<proteinExistence type="predicted"/>
<dbReference type="GO" id="GO:0004674">
    <property type="term" value="F:protein serine/threonine kinase activity"/>
    <property type="evidence" value="ECO:0007669"/>
    <property type="project" value="UniProtKB-KW"/>
</dbReference>
<dbReference type="CDD" id="cd14066">
    <property type="entry name" value="STKc_IRAK"/>
    <property type="match status" value="1"/>
</dbReference>
<keyword evidence="2" id="KW-0723">Serine/threonine-protein kinase</keyword>
<evidence type="ECO:0000256" key="12">
    <source>
        <dbReference type="ARBA" id="ARBA00023136"/>
    </source>
</evidence>
<feature type="region of interest" description="Disordered" evidence="15">
    <location>
        <begin position="233"/>
        <end position="292"/>
    </location>
</feature>
<dbReference type="InterPro" id="IPR013103">
    <property type="entry name" value="RVT_2"/>
</dbReference>
<evidence type="ECO:0000256" key="9">
    <source>
        <dbReference type="ARBA" id="ARBA00022777"/>
    </source>
</evidence>
<keyword evidence="7" id="KW-0677">Repeat</keyword>
<comment type="subcellular location">
    <subcellularLocation>
        <location evidence="1">Membrane</location>
        <topology evidence="1">Single-pass type I membrane protein</topology>
    </subcellularLocation>
</comment>
<evidence type="ECO:0000256" key="15">
    <source>
        <dbReference type="SAM" id="MobiDB-lite"/>
    </source>
</evidence>
<keyword evidence="12 16" id="KW-0472">Membrane</keyword>
<dbReference type="InterPro" id="IPR043502">
    <property type="entry name" value="DNA/RNA_pol_sf"/>
</dbReference>
<dbReference type="InterPro" id="IPR008271">
    <property type="entry name" value="Ser/Thr_kinase_AS"/>
</dbReference>
<evidence type="ECO:0008006" key="21">
    <source>
        <dbReference type="Google" id="ProtNLM"/>
    </source>
</evidence>
<name>A0A444Y385_ARAHY</name>
<dbReference type="PROSITE" id="PS50994">
    <property type="entry name" value="INTEGRASE"/>
    <property type="match status" value="1"/>
</dbReference>
<dbReference type="Pfam" id="PF07727">
    <property type="entry name" value="RVT_2"/>
    <property type="match status" value="1"/>
</dbReference>
<evidence type="ECO:0000256" key="14">
    <source>
        <dbReference type="ARBA" id="ARBA00023180"/>
    </source>
</evidence>
<evidence type="ECO:0000256" key="5">
    <source>
        <dbReference type="ARBA" id="ARBA00022692"/>
    </source>
</evidence>
<feature type="compositionally biased region" description="Low complexity" evidence="15">
    <location>
        <begin position="264"/>
        <end position="275"/>
    </location>
</feature>
<keyword evidence="6" id="KW-0732">Signal</keyword>
<dbReference type="InterPro" id="IPR000719">
    <property type="entry name" value="Prot_kinase_dom"/>
</dbReference>
<dbReference type="FunFam" id="3.30.200.20:FF:000217">
    <property type="entry name" value="probable LRR receptor-like serine/threonine-protein kinase At1g53430"/>
    <property type="match status" value="1"/>
</dbReference>
<evidence type="ECO:0000259" key="17">
    <source>
        <dbReference type="PROSITE" id="PS50011"/>
    </source>
</evidence>
<keyword evidence="11 16" id="KW-1133">Transmembrane helix</keyword>
<sequence length="1188" mass="133881">MGGARYFVLFIDDYSRFTWVYLMTNRCELPQIYINFATMVRTQFSKVIKIFRRDNAMEYRDSKLLNFLAEQGTLSEFSCPGTSQQNGRAARKHRHILDSVRAMLISSSCPERAWGEAVLTAVHAINRLPSSVLGNTTPFERLYRTSPDYSSLRVFGCVCFVLLQPHEHNKLEPRARMCCFLGYASEHKGYRCWDPISRRIRISRHVVFWEHHMFSSFSSFESIPSTPSPFFTNPNVDLFPSDDTTGSTPSPPLEAPDPPPSPSPDDSSPDGDPTPSVMPPPPTRSSRVRNPPPHLLDYHCFSTILHQHEPKSFREASTNPNWQQAMQEEIQALEKAHTWDLVDPPSDQEVVGSRWVYKIKTRSDGSIDRYKARLVAQGCTQEYGIDYEETFAPVARLTSVRALLAIAAVKRWSLSQMDVKNAFLNGDLKQRVYMKPPPGYPCPSSKVCLLRKALYGLKQAPREWFDKFSTTICSLGFISSPHENALFIRKSDRGVVLLLLYVDDMIITGDDVDGISDLKTSLQRTFEMKDLGSLSYFLGLEIISTDDGIYLSQAKYASDLLARAGITDSRTESTPLEPNVRFTPMDGTVLDNPTLYRQLVGGLVYLTVTRPDIAYPVHVLSQFLSAPRTTHYAAVLRILRYVKGTLFHGFYFSAHSSLTLQAYSDADWAGDPTDRRSTTGYCLFLGDALISWRAKKQTFTARSSTEAEYRALADTTAEVISVRWLLEDLGAPQSSPTDVFCDNRSAIQIAHNDVFHERTKHIEIDCHFVRQRILIDAISAISVYRDHRSGISTAAVVGIVVAVAIIIILLIFGMLWWKGCLGKRNSKELKGIDLQTGMFSVRQIKIATNNFDIINKIGEGGFGPVYKGKLPNGTIIAVKQLSSKSKQGNREFLNEIGMISALQHPCLVKLYGCCVEGDQLFLIYEYMQNNSLARALFGREEHQIKLDWQTRHKICVGIARGLAYLHEESRVKVVHRDIKATNILLDEYLNPKISDFGLAKLDEEDNTHISTRIAGTYGYMAPEYAMHGQLTDKADVYSFGIVALEIVSGRNNTTNQHSEGAFVLLDWARLLREKGDIMEIVDRRLLDSNLKKEEVMVMINVAFLCTNVSPTLRPTMSSVVSMLEGKTIVPELASESLDEKKLEALEMYYHQDHQSTSTMEVPLTTSSTSTAQDLYSIHLDSSYFESRN</sequence>
<dbReference type="STRING" id="3818.A0A444Y385"/>
<dbReference type="GO" id="GO:0003676">
    <property type="term" value="F:nucleic acid binding"/>
    <property type="evidence" value="ECO:0007669"/>
    <property type="project" value="InterPro"/>
</dbReference>
<dbReference type="AlphaFoldDB" id="A0A444Y385"/>
<keyword evidence="13" id="KW-0675">Receptor</keyword>
<dbReference type="InterPro" id="IPR001245">
    <property type="entry name" value="Ser-Thr/Tyr_kinase_cat_dom"/>
</dbReference>
<dbReference type="CDD" id="cd09272">
    <property type="entry name" value="RNase_HI_RT_Ty1"/>
    <property type="match status" value="1"/>
</dbReference>
<feature type="domain" description="Protein kinase" evidence="17">
    <location>
        <begin position="851"/>
        <end position="1132"/>
    </location>
</feature>
<dbReference type="PANTHER" id="PTHR48006">
    <property type="entry name" value="LEUCINE-RICH REPEAT-CONTAINING PROTEIN DDB_G0281931-RELATED"/>
    <property type="match status" value="1"/>
</dbReference>
<keyword evidence="10" id="KW-0067">ATP-binding</keyword>
<evidence type="ECO:0000256" key="2">
    <source>
        <dbReference type="ARBA" id="ARBA00022527"/>
    </source>
</evidence>
<accession>A0A444Y385</accession>
<evidence type="ECO:0000256" key="13">
    <source>
        <dbReference type="ARBA" id="ARBA00023170"/>
    </source>
</evidence>
<dbReference type="Pfam" id="PF07714">
    <property type="entry name" value="PK_Tyr_Ser-Thr"/>
    <property type="match status" value="1"/>
</dbReference>
<evidence type="ECO:0000256" key="3">
    <source>
        <dbReference type="ARBA" id="ARBA00022553"/>
    </source>
</evidence>
<dbReference type="FunFam" id="1.10.510.10:FF:000044">
    <property type="entry name" value="Putative LRR receptor-like serine/threonine-protein kinase"/>
    <property type="match status" value="1"/>
</dbReference>
<evidence type="ECO:0000313" key="19">
    <source>
        <dbReference type="EMBL" id="RYQ96432.1"/>
    </source>
</evidence>
<dbReference type="InterPro" id="IPR051824">
    <property type="entry name" value="LRR_Rcpt-Like_S/T_Kinase"/>
</dbReference>
<dbReference type="InterPro" id="IPR001584">
    <property type="entry name" value="Integrase_cat-core"/>
</dbReference>
<keyword evidence="4" id="KW-0808">Transferase</keyword>
<dbReference type="PROSITE" id="PS50011">
    <property type="entry name" value="PROTEIN_KINASE_DOM"/>
    <property type="match status" value="1"/>
</dbReference>
<evidence type="ECO:0000313" key="20">
    <source>
        <dbReference type="Proteomes" id="UP000289738"/>
    </source>
</evidence>
<evidence type="ECO:0000256" key="11">
    <source>
        <dbReference type="ARBA" id="ARBA00022989"/>
    </source>
</evidence>
<dbReference type="SUPFAM" id="SSF56112">
    <property type="entry name" value="Protein kinase-like (PK-like)"/>
    <property type="match status" value="1"/>
</dbReference>
<dbReference type="Pfam" id="PF25597">
    <property type="entry name" value="SH3_retrovirus"/>
    <property type="match status" value="1"/>
</dbReference>
<dbReference type="SUPFAM" id="SSF53098">
    <property type="entry name" value="Ribonuclease H-like"/>
    <property type="match status" value="1"/>
</dbReference>
<dbReference type="PANTHER" id="PTHR48006:SF81">
    <property type="entry name" value="PROTEIN KINASE DOMAIN-CONTAINING PROTEIN"/>
    <property type="match status" value="1"/>
</dbReference>
<evidence type="ECO:0000256" key="6">
    <source>
        <dbReference type="ARBA" id="ARBA00022729"/>
    </source>
</evidence>
<evidence type="ECO:0000256" key="10">
    <source>
        <dbReference type="ARBA" id="ARBA00022840"/>
    </source>
</evidence>
<feature type="compositionally biased region" description="Pro residues" evidence="15">
    <location>
        <begin position="249"/>
        <end position="263"/>
    </location>
</feature>
<keyword evidence="14" id="KW-0325">Glycoprotein</keyword>
<dbReference type="PROSITE" id="PS00108">
    <property type="entry name" value="PROTEIN_KINASE_ST"/>
    <property type="match status" value="1"/>
</dbReference>
<dbReference type="Gene3D" id="3.30.420.10">
    <property type="entry name" value="Ribonuclease H-like superfamily/Ribonuclease H"/>
    <property type="match status" value="1"/>
</dbReference>
<dbReference type="InterPro" id="IPR036397">
    <property type="entry name" value="RNaseH_sf"/>
</dbReference>
<keyword evidence="5 16" id="KW-0812">Transmembrane</keyword>
<dbReference type="GO" id="GO:0015074">
    <property type="term" value="P:DNA integration"/>
    <property type="evidence" value="ECO:0007669"/>
    <property type="project" value="InterPro"/>
</dbReference>
<organism evidence="19 20">
    <name type="scientific">Arachis hypogaea</name>
    <name type="common">Peanut</name>
    <dbReference type="NCBI Taxonomy" id="3818"/>
    <lineage>
        <taxon>Eukaryota</taxon>
        <taxon>Viridiplantae</taxon>
        <taxon>Streptophyta</taxon>
        <taxon>Embryophyta</taxon>
        <taxon>Tracheophyta</taxon>
        <taxon>Spermatophyta</taxon>
        <taxon>Magnoliopsida</taxon>
        <taxon>eudicotyledons</taxon>
        <taxon>Gunneridae</taxon>
        <taxon>Pentapetalae</taxon>
        <taxon>rosids</taxon>
        <taxon>fabids</taxon>
        <taxon>Fabales</taxon>
        <taxon>Fabaceae</taxon>
        <taxon>Papilionoideae</taxon>
        <taxon>50 kb inversion clade</taxon>
        <taxon>dalbergioids sensu lato</taxon>
        <taxon>Dalbergieae</taxon>
        <taxon>Pterocarpus clade</taxon>
        <taxon>Arachis</taxon>
    </lineage>
</organism>
<keyword evidence="3" id="KW-0597">Phosphoprotein</keyword>
<dbReference type="SMART" id="SM00220">
    <property type="entry name" value="S_TKc"/>
    <property type="match status" value="1"/>
</dbReference>